<keyword evidence="13" id="KW-1185">Reference proteome</keyword>
<keyword evidence="4 11" id="KW-0812">Transmembrane</keyword>
<dbReference type="KEGG" id="hazt:108682590"/>
<dbReference type="RefSeq" id="XP_047737492.1">
    <property type="nucleotide sequence ID" value="XM_047881536.1"/>
</dbReference>
<comment type="similarity">
    <text evidence="2">Belongs to the amino acid/polyamine transporter 2 family.</text>
</comment>
<accession>A0A979FLX5</accession>
<evidence type="ECO:0000256" key="4">
    <source>
        <dbReference type="ARBA" id="ARBA00022692"/>
    </source>
</evidence>
<evidence type="ECO:0000256" key="5">
    <source>
        <dbReference type="ARBA" id="ARBA00022970"/>
    </source>
</evidence>
<feature type="transmembrane region" description="Helical" evidence="11">
    <location>
        <begin position="81"/>
        <end position="101"/>
    </location>
</feature>
<keyword evidence="7 11" id="KW-0472">Membrane</keyword>
<evidence type="ECO:0000256" key="8">
    <source>
        <dbReference type="ARBA" id="ARBA00037101"/>
    </source>
</evidence>
<feature type="transmembrane region" description="Helical" evidence="11">
    <location>
        <begin position="266"/>
        <end position="283"/>
    </location>
</feature>
<evidence type="ECO:0000313" key="14">
    <source>
        <dbReference type="RefSeq" id="XP_047737492.1"/>
    </source>
</evidence>
<comment type="subcellular location">
    <subcellularLocation>
        <location evidence="1">Membrane</location>
        <topology evidence="1">Multi-pass membrane protein</topology>
    </subcellularLocation>
</comment>
<dbReference type="PANTHER" id="PTHR22950">
    <property type="entry name" value="AMINO ACID TRANSPORTER"/>
    <property type="match status" value="1"/>
</dbReference>
<feature type="transmembrane region" description="Helical" evidence="11">
    <location>
        <begin position="364"/>
        <end position="384"/>
    </location>
</feature>
<feature type="transmembrane region" description="Helical" evidence="11">
    <location>
        <begin position="304"/>
        <end position="327"/>
    </location>
</feature>
<sequence>MEQVDSVEDNKREKSSILLTSANYVNSIVGSGVIGMPFALHEAGLGVGLLLLLAVAFVTDRSLVLLVAAGRTAEVSTYQDLAHAAFGRAGYVVCACLQFLYPFISLISYNIIVGDTLTKVFIRLAGVSATSFLARREVIMITVTVFITFPLSLYRLAMMVRAPIMSELAAGHGSESWRFVNSNSASAIGILSFAFMCHHSSFLVYESLANNTQQRWNKTTHISVAVSAVLSAAFAISGYVPFTSFVQGDVFENYCWRDDLMNACRGLYSLTILLTFPIECFVARGVLETSFFSQQQPLSFTQHALLTGTIAALVMLLALTTDCLGMVLELNGILVAIPLAFILPGLSYIRVLEGPILCPEKYQAWGVVAFGCVALLAGLVTLLMNLDSLSECSHGKQMEYCFTDFNGTLEPVVF</sequence>
<keyword evidence="6 11" id="KW-1133">Transmembrane helix</keyword>
<reference evidence="14" key="1">
    <citation type="submission" date="2025-08" db="UniProtKB">
        <authorList>
            <consortium name="RefSeq"/>
        </authorList>
    </citation>
    <scope>IDENTIFICATION</scope>
    <source>
        <tissue evidence="14">Whole organism</tissue>
    </source>
</reference>
<gene>
    <name evidence="14" type="primary">LOC108682590</name>
</gene>
<keyword evidence="5" id="KW-0029">Amino-acid transport</keyword>
<evidence type="ECO:0000313" key="13">
    <source>
        <dbReference type="Proteomes" id="UP000694843"/>
    </source>
</evidence>
<feature type="transmembrane region" description="Helical" evidence="11">
    <location>
        <begin position="138"/>
        <end position="157"/>
    </location>
</feature>
<evidence type="ECO:0000256" key="10">
    <source>
        <dbReference type="ARBA" id="ARBA00041723"/>
    </source>
</evidence>
<dbReference type="PANTHER" id="PTHR22950:SF458">
    <property type="entry name" value="SODIUM-COUPLED NEUTRAL AMINO ACID TRANSPORTER 11-RELATED"/>
    <property type="match status" value="1"/>
</dbReference>
<protein>
    <recommendedName>
        <fullName evidence="9">Putative sodium-coupled neutral amino acid transporter 11</fullName>
    </recommendedName>
    <alternativeName>
        <fullName evidence="10">Solute carrier family 38 member 11</fullName>
    </alternativeName>
</protein>
<feature type="transmembrane region" description="Helical" evidence="11">
    <location>
        <begin position="333"/>
        <end position="352"/>
    </location>
</feature>
<evidence type="ECO:0000256" key="2">
    <source>
        <dbReference type="ARBA" id="ARBA00008066"/>
    </source>
</evidence>
<feature type="transmembrane region" description="Helical" evidence="11">
    <location>
        <begin position="46"/>
        <end position="69"/>
    </location>
</feature>
<name>A0A979FLX5_HYAAZ</name>
<dbReference type="OrthoDB" id="28208at2759"/>
<feature type="domain" description="Amino acid transporter transmembrane" evidence="12">
    <location>
        <begin position="14"/>
        <end position="155"/>
    </location>
</feature>
<dbReference type="AlphaFoldDB" id="A0A979FLX5"/>
<keyword evidence="3" id="KW-0813">Transport</keyword>
<comment type="function">
    <text evidence="8">Putative sodium-dependent amino acid/proton antiporter.</text>
</comment>
<feature type="domain" description="Amino acid transporter transmembrane" evidence="12">
    <location>
        <begin position="158"/>
        <end position="382"/>
    </location>
</feature>
<dbReference type="InterPro" id="IPR013057">
    <property type="entry name" value="AA_transpt_TM"/>
</dbReference>
<dbReference type="Proteomes" id="UP000694843">
    <property type="component" value="Unplaced"/>
</dbReference>
<evidence type="ECO:0000256" key="11">
    <source>
        <dbReference type="SAM" id="Phobius"/>
    </source>
</evidence>
<evidence type="ECO:0000256" key="9">
    <source>
        <dbReference type="ARBA" id="ARBA00040814"/>
    </source>
</evidence>
<feature type="transmembrane region" description="Helical" evidence="11">
    <location>
        <begin position="225"/>
        <end position="246"/>
    </location>
</feature>
<feature type="transmembrane region" description="Helical" evidence="11">
    <location>
        <begin position="185"/>
        <end position="205"/>
    </location>
</feature>
<dbReference type="GO" id="GO:0016020">
    <property type="term" value="C:membrane"/>
    <property type="evidence" value="ECO:0007669"/>
    <property type="project" value="UniProtKB-SubCell"/>
</dbReference>
<feature type="transmembrane region" description="Helical" evidence="11">
    <location>
        <begin position="21"/>
        <end position="40"/>
    </location>
</feature>
<evidence type="ECO:0000256" key="1">
    <source>
        <dbReference type="ARBA" id="ARBA00004141"/>
    </source>
</evidence>
<proteinExistence type="inferred from homology"/>
<evidence type="ECO:0000256" key="7">
    <source>
        <dbReference type="ARBA" id="ARBA00023136"/>
    </source>
</evidence>
<dbReference type="GO" id="GO:0015179">
    <property type="term" value="F:L-amino acid transmembrane transporter activity"/>
    <property type="evidence" value="ECO:0007669"/>
    <property type="project" value="TreeGrafter"/>
</dbReference>
<dbReference type="OMA" id="FLFFGSQ"/>
<evidence type="ECO:0000256" key="3">
    <source>
        <dbReference type="ARBA" id="ARBA00022448"/>
    </source>
</evidence>
<evidence type="ECO:0000256" key="6">
    <source>
        <dbReference type="ARBA" id="ARBA00022989"/>
    </source>
</evidence>
<evidence type="ECO:0000259" key="12">
    <source>
        <dbReference type="Pfam" id="PF01490"/>
    </source>
</evidence>
<dbReference type="Pfam" id="PF01490">
    <property type="entry name" value="Aa_trans"/>
    <property type="match status" value="2"/>
</dbReference>
<dbReference type="GeneID" id="108682590"/>
<organism evidence="13 14">
    <name type="scientific">Hyalella azteca</name>
    <name type="common">Amphipod</name>
    <dbReference type="NCBI Taxonomy" id="294128"/>
    <lineage>
        <taxon>Eukaryota</taxon>
        <taxon>Metazoa</taxon>
        <taxon>Ecdysozoa</taxon>
        <taxon>Arthropoda</taxon>
        <taxon>Crustacea</taxon>
        <taxon>Multicrustacea</taxon>
        <taxon>Malacostraca</taxon>
        <taxon>Eumalacostraca</taxon>
        <taxon>Peracarida</taxon>
        <taxon>Amphipoda</taxon>
        <taxon>Senticaudata</taxon>
        <taxon>Talitrida</taxon>
        <taxon>Talitroidea</taxon>
        <taxon>Hyalellidae</taxon>
        <taxon>Hyalella</taxon>
    </lineage>
</organism>